<proteinExistence type="predicted"/>
<evidence type="ECO:0000313" key="4">
    <source>
        <dbReference type="Proteomes" id="UP000543556"/>
    </source>
</evidence>
<feature type="transmembrane region" description="Helical" evidence="2">
    <location>
        <begin position="142"/>
        <end position="164"/>
    </location>
</feature>
<feature type="transmembrane region" description="Helical" evidence="2">
    <location>
        <begin position="176"/>
        <end position="199"/>
    </location>
</feature>
<evidence type="ECO:0000256" key="2">
    <source>
        <dbReference type="SAM" id="Phobius"/>
    </source>
</evidence>
<dbReference type="Proteomes" id="UP000543556">
    <property type="component" value="Unassembled WGS sequence"/>
</dbReference>
<feature type="transmembrane region" description="Helical" evidence="2">
    <location>
        <begin position="340"/>
        <end position="358"/>
    </location>
</feature>
<name>A0A7Y7IJX7_9MICC</name>
<dbReference type="EMBL" id="JAAMFM010000042">
    <property type="protein sequence ID" value="NVM96831.1"/>
    <property type="molecule type" value="Genomic_DNA"/>
</dbReference>
<accession>A0A7Y7IJX7</accession>
<organism evidence="3 4">
    <name type="scientific">Arthrobacter wenxiniae</name>
    <dbReference type="NCBI Taxonomy" id="2713570"/>
    <lineage>
        <taxon>Bacteria</taxon>
        <taxon>Bacillati</taxon>
        <taxon>Actinomycetota</taxon>
        <taxon>Actinomycetes</taxon>
        <taxon>Micrococcales</taxon>
        <taxon>Micrococcaceae</taxon>
        <taxon>Arthrobacter</taxon>
    </lineage>
</organism>
<keyword evidence="4" id="KW-1185">Reference proteome</keyword>
<evidence type="ECO:0000256" key="1">
    <source>
        <dbReference type="SAM" id="MobiDB-lite"/>
    </source>
</evidence>
<evidence type="ECO:0000313" key="3">
    <source>
        <dbReference type="EMBL" id="NVM96831.1"/>
    </source>
</evidence>
<feature type="transmembrane region" description="Helical" evidence="2">
    <location>
        <begin position="211"/>
        <end position="230"/>
    </location>
</feature>
<evidence type="ECO:0008006" key="5">
    <source>
        <dbReference type="Google" id="ProtNLM"/>
    </source>
</evidence>
<comment type="caution">
    <text evidence="3">The sequence shown here is derived from an EMBL/GenBank/DDBJ whole genome shotgun (WGS) entry which is preliminary data.</text>
</comment>
<feature type="compositionally biased region" description="Low complexity" evidence="1">
    <location>
        <begin position="441"/>
        <end position="458"/>
    </location>
</feature>
<feature type="region of interest" description="Disordered" evidence="1">
    <location>
        <begin position="433"/>
        <end position="458"/>
    </location>
</feature>
<gene>
    <name evidence="3" type="ORF">G6034_18345</name>
</gene>
<keyword evidence="2" id="KW-0472">Membrane</keyword>
<protein>
    <recommendedName>
        <fullName evidence="5">Peptide zinc metalloprotease protein</fullName>
    </recommendedName>
</protein>
<sequence length="498" mass="53455">MTIDSSQQEAVRWRLVPGVELLGPVTGSGLVQETYLVQRRDGQVIQISALLNLILKTAESEPTTDKLALDVSSSYGRELDRSGLNMLIEQKLRPLGLIEDATGTVPMDDPAPTARPLLALRLKGAILPARAVNRLAAMLRPIYFPPVVIFALVALVGLDIALFVSSSLMSALEQVLVTPTLLLGLFAMMVVGAVIHELGHATACKYGGAEPGVIGFGVYLVFPAFFTNVTDSYRLNRSGKLRTDLGGLYFNVWCVLLAGAGFLLTGNGILLLFVITTQIMMLQQLPPTIRLDGYFVLADLAGVPDLFSRVGPVLRSIIPGRPVDPRVTELRPAARRIVKVWVLTVVPALVLLFAWLLWNLPFIVGQASSAVVVHAHALSAAWAGGRPVEVVLSSLSIFLLVLPIAGIVVIIPKLFFDGLKAVRRFRKSRNTEAVRDTGHLPAAGPARAAGPAGPAGPAAHMRLKQQARHAEVAGPMGHLKARRTRAVAGGLHHRMPKS</sequence>
<dbReference type="AlphaFoldDB" id="A0A7Y7IJX7"/>
<feature type="transmembrane region" description="Helical" evidence="2">
    <location>
        <begin position="395"/>
        <end position="416"/>
    </location>
</feature>
<feature type="transmembrane region" description="Helical" evidence="2">
    <location>
        <begin position="250"/>
        <end position="275"/>
    </location>
</feature>
<keyword evidence="2" id="KW-0812">Transmembrane</keyword>
<dbReference type="RefSeq" id="WP_176636536.1">
    <property type="nucleotide sequence ID" value="NZ_JAAMFM010000042.1"/>
</dbReference>
<reference evidence="3 4" key="1">
    <citation type="submission" date="2020-02" db="EMBL/GenBank/DDBJ databases">
        <title>Genome sequence of strain AETb3-4.</title>
        <authorList>
            <person name="Gao J."/>
            <person name="Zhang X."/>
        </authorList>
    </citation>
    <scope>NUCLEOTIDE SEQUENCE [LARGE SCALE GENOMIC DNA]</scope>
    <source>
        <strain evidence="3 4">AETb3-4</strain>
    </source>
</reference>
<keyword evidence="2" id="KW-1133">Transmembrane helix</keyword>